<protein>
    <submittedName>
        <fullName evidence="1">Uncharacterized protein</fullName>
    </submittedName>
</protein>
<name>A0A502EMY8_9FLAO</name>
<sequence length="87" mass="9380">MLPIAVVALGISGAFVTTSMQSVSKTNVAPKIGYLRDSNNKCTQTEVNCNTTQSPFLCRLNVTSGPVAYDKDIPTNNCVQPLYRPTN</sequence>
<reference evidence="1 2" key="1">
    <citation type="journal article" date="2019" name="Environ. Microbiol.">
        <title>Species interactions and distinct microbial communities in high Arctic permafrost affected cryosols are associated with the CH4 and CO2 gas fluxes.</title>
        <authorList>
            <person name="Altshuler I."/>
            <person name="Hamel J."/>
            <person name="Turney S."/>
            <person name="Magnuson E."/>
            <person name="Levesque R."/>
            <person name="Greer C."/>
            <person name="Whyte L.G."/>
        </authorList>
    </citation>
    <scope>NUCLEOTIDE SEQUENCE [LARGE SCALE GENOMIC DNA]</scope>
    <source>
        <strain evidence="1 2">42</strain>
    </source>
</reference>
<comment type="caution">
    <text evidence="1">The sequence shown here is derived from an EMBL/GenBank/DDBJ whole genome shotgun (WGS) entry which is preliminary data.</text>
</comment>
<accession>A0A502EMY8</accession>
<evidence type="ECO:0000313" key="2">
    <source>
        <dbReference type="Proteomes" id="UP000319700"/>
    </source>
</evidence>
<dbReference type="Proteomes" id="UP000319700">
    <property type="component" value="Unassembled WGS sequence"/>
</dbReference>
<dbReference type="AlphaFoldDB" id="A0A502EMY8"/>
<organism evidence="1 2">
    <name type="scientific">Flavobacterium pectinovorum</name>
    <dbReference type="NCBI Taxonomy" id="29533"/>
    <lineage>
        <taxon>Bacteria</taxon>
        <taxon>Pseudomonadati</taxon>
        <taxon>Bacteroidota</taxon>
        <taxon>Flavobacteriia</taxon>
        <taxon>Flavobacteriales</taxon>
        <taxon>Flavobacteriaceae</taxon>
        <taxon>Flavobacterium</taxon>
    </lineage>
</organism>
<proteinExistence type="predicted"/>
<evidence type="ECO:0000313" key="1">
    <source>
        <dbReference type="EMBL" id="TPG38399.1"/>
    </source>
</evidence>
<dbReference type="EMBL" id="RCZH01000010">
    <property type="protein sequence ID" value="TPG38399.1"/>
    <property type="molecule type" value="Genomic_DNA"/>
</dbReference>
<gene>
    <name evidence="1" type="ORF">EAH81_15840</name>
</gene>
<keyword evidence="2" id="KW-1185">Reference proteome</keyword>